<dbReference type="Proteomes" id="UP001230207">
    <property type="component" value="Unassembled WGS sequence"/>
</dbReference>
<evidence type="ECO:0000313" key="2">
    <source>
        <dbReference type="EMBL" id="MDQ0321775.1"/>
    </source>
</evidence>
<dbReference type="CDD" id="cd18683">
    <property type="entry name" value="PIN_VapC-like"/>
    <property type="match status" value="1"/>
</dbReference>
<name>A0ABU0BU39_9HYPH</name>
<dbReference type="InterPro" id="IPR029060">
    <property type="entry name" value="PIN-like_dom_sf"/>
</dbReference>
<reference evidence="2 3" key="1">
    <citation type="submission" date="2023-07" db="EMBL/GenBank/DDBJ databases">
        <title>Genomic Encyclopedia of Type Strains, Phase IV (KMG-IV): sequencing the most valuable type-strain genomes for metagenomic binning, comparative biology and taxonomic classification.</title>
        <authorList>
            <person name="Goeker M."/>
        </authorList>
    </citation>
    <scope>NUCLEOTIDE SEQUENCE [LARGE SCALE GENOMIC DNA]</scope>
    <source>
        <strain evidence="2 3">DSM 1112</strain>
    </source>
</reference>
<dbReference type="SUPFAM" id="SSF88723">
    <property type="entry name" value="PIN domain-like"/>
    <property type="match status" value="1"/>
</dbReference>
<comment type="caution">
    <text evidence="2">The sequence shown here is derived from an EMBL/GenBank/DDBJ whole genome shotgun (WGS) entry which is preliminary data.</text>
</comment>
<dbReference type="EMBL" id="JAUSVF010000001">
    <property type="protein sequence ID" value="MDQ0321775.1"/>
    <property type="molecule type" value="Genomic_DNA"/>
</dbReference>
<gene>
    <name evidence="2" type="ORF">QO002_003913</name>
</gene>
<proteinExistence type="predicted"/>
<evidence type="ECO:0000259" key="1">
    <source>
        <dbReference type="Pfam" id="PF01850"/>
    </source>
</evidence>
<feature type="domain" description="PIN" evidence="1">
    <location>
        <begin position="6"/>
        <end position="124"/>
    </location>
</feature>
<organism evidence="2 3">
    <name type="scientific">Pararhizobium capsulatum DSM 1112</name>
    <dbReference type="NCBI Taxonomy" id="1121113"/>
    <lineage>
        <taxon>Bacteria</taxon>
        <taxon>Pseudomonadati</taxon>
        <taxon>Pseudomonadota</taxon>
        <taxon>Alphaproteobacteria</taxon>
        <taxon>Hyphomicrobiales</taxon>
        <taxon>Rhizobiaceae</taxon>
        <taxon>Rhizobium/Agrobacterium group</taxon>
        <taxon>Pararhizobium</taxon>
    </lineage>
</organism>
<dbReference type="Pfam" id="PF01850">
    <property type="entry name" value="PIN"/>
    <property type="match status" value="1"/>
</dbReference>
<dbReference type="InterPro" id="IPR002716">
    <property type="entry name" value="PIN_dom"/>
</dbReference>
<keyword evidence="3" id="KW-1185">Reference proteome</keyword>
<dbReference type="Gene3D" id="3.40.50.1010">
    <property type="entry name" value="5'-nuclease"/>
    <property type="match status" value="1"/>
</dbReference>
<protein>
    <submittedName>
        <fullName evidence="2">Nucleic-acid-binding protein</fullName>
    </submittedName>
</protein>
<sequence length="134" mass="15049">MIVFGLDTNVVLRLFVDDDPTQRAAALDFGQGLGREYSAFITLVSLLELDWALRSQYRYTKKHVVLAIDRLLHTRGLVVENHTLVIKALRLVESNNADFADALIACRSLEESCQSIKTFDVKAARNVLGMERLA</sequence>
<accession>A0ABU0BU39</accession>
<dbReference type="RefSeq" id="WP_307232641.1">
    <property type="nucleotide sequence ID" value="NZ_JAUSVF010000001.1"/>
</dbReference>
<evidence type="ECO:0000313" key="3">
    <source>
        <dbReference type="Proteomes" id="UP001230207"/>
    </source>
</evidence>